<keyword evidence="1" id="KW-0812">Transmembrane</keyword>
<dbReference type="RefSeq" id="WP_229331317.1">
    <property type="nucleotide sequence ID" value="NZ_AP025183.1"/>
</dbReference>
<keyword evidence="1" id="KW-1133">Transmembrane helix</keyword>
<reference evidence="2 3" key="1">
    <citation type="journal article" date="2022" name="Int. J. Syst. Evol. Microbiol.">
        <title>Flavobacterium ammonificans sp. nov. and Flavobacterium ammoniigenes sp. nov., ammonifying bacteria isolated from surface river water.</title>
        <authorList>
            <person name="Watanabe K."/>
            <person name="Kitamura T."/>
            <person name="Ogata Y."/>
            <person name="Shindo C."/>
            <person name="Suda W."/>
        </authorList>
    </citation>
    <scope>NUCLEOTIDE SEQUENCE [LARGE SCALE GENOMIC DNA]</scope>
    <source>
        <strain evidence="2 3">GENT11</strain>
    </source>
</reference>
<dbReference type="EMBL" id="AP025183">
    <property type="protein sequence ID" value="BDB52502.1"/>
    <property type="molecule type" value="Genomic_DNA"/>
</dbReference>
<gene>
    <name evidence="2" type="ORF">GENT11_08140</name>
</gene>
<keyword evidence="1" id="KW-0472">Membrane</keyword>
<dbReference type="InterPro" id="IPR049211">
    <property type="entry name" value="DUF6814"/>
</dbReference>
<organism evidence="2 3">
    <name type="scientific">Flavobacterium ammonificans</name>
    <dbReference type="NCBI Taxonomy" id="1751056"/>
    <lineage>
        <taxon>Bacteria</taxon>
        <taxon>Pseudomonadati</taxon>
        <taxon>Bacteroidota</taxon>
        <taxon>Flavobacteriia</taxon>
        <taxon>Flavobacteriales</taxon>
        <taxon>Flavobacteriaceae</taxon>
        <taxon>Flavobacterium</taxon>
    </lineage>
</organism>
<sequence length="73" mass="7896">MNAIKKILGLVWIGIGVAAAYFLIIDQAIPKFESGKPEDMIPAIIYTFVLAPIIVGGLGIFGYYSLTGEYSDK</sequence>
<feature type="transmembrane region" description="Helical" evidence="1">
    <location>
        <begin position="7"/>
        <end position="24"/>
    </location>
</feature>
<dbReference type="Proteomes" id="UP001319865">
    <property type="component" value="Chromosome"/>
</dbReference>
<evidence type="ECO:0000313" key="3">
    <source>
        <dbReference type="Proteomes" id="UP001319865"/>
    </source>
</evidence>
<accession>A0ABM7V0K8</accession>
<reference evidence="2 3" key="2">
    <citation type="journal article" date="2022" name="Microorganisms">
        <title>Complete Genome Sequences of Two Flavobacterium ammonificans Strains and a Flavobacterium ammoniigenes Strain of Ammonifying Bacterioplankton Isolated from Surface River Water.</title>
        <authorList>
            <person name="Suda W."/>
            <person name="Ogata Y."/>
            <person name="Shindo C."/>
            <person name="Watanabe K."/>
        </authorList>
    </citation>
    <scope>NUCLEOTIDE SEQUENCE [LARGE SCALE GENOMIC DNA]</scope>
    <source>
        <strain evidence="2 3">GENT11</strain>
    </source>
</reference>
<dbReference type="Pfam" id="PF20664">
    <property type="entry name" value="DUF6814"/>
    <property type="match status" value="1"/>
</dbReference>
<feature type="transmembrane region" description="Helical" evidence="1">
    <location>
        <begin position="44"/>
        <end position="66"/>
    </location>
</feature>
<evidence type="ECO:0000256" key="1">
    <source>
        <dbReference type="SAM" id="Phobius"/>
    </source>
</evidence>
<keyword evidence="3" id="KW-1185">Reference proteome</keyword>
<proteinExistence type="predicted"/>
<evidence type="ECO:0000313" key="2">
    <source>
        <dbReference type="EMBL" id="BDB52502.1"/>
    </source>
</evidence>
<protein>
    <submittedName>
        <fullName evidence="2">Uncharacterized protein</fullName>
    </submittedName>
</protein>
<name>A0ABM7V0K8_9FLAO</name>